<dbReference type="KEGG" id="cci:CC1G_10752"/>
<dbReference type="OrthoDB" id="674948at2759"/>
<dbReference type="PANTHER" id="PTHR40129">
    <property type="entry name" value="KETOPANTOATE REDUCTASE N-TERMINAL DOMAIN-CONTAINING PROTEIN"/>
    <property type="match status" value="1"/>
</dbReference>
<dbReference type="VEuPathDB" id="FungiDB:CC1G_10752"/>
<dbReference type="AlphaFoldDB" id="A8P3B0"/>
<dbReference type="PANTHER" id="PTHR40129:SF2">
    <property type="entry name" value="KETOPANTOATE REDUCTASE N-TERMINAL DOMAIN-CONTAINING PROTEIN"/>
    <property type="match status" value="1"/>
</dbReference>
<name>A8P3B0_COPC7</name>
<dbReference type="GeneID" id="6015102"/>
<gene>
    <name evidence="1" type="ORF">CC1G_10752</name>
</gene>
<dbReference type="OMA" id="SIHMIHG"/>
<protein>
    <submittedName>
        <fullName evidence="1">Uncharacterized protein</fullName>
    </submittedName>
</protein>
<reference evidence="1 2" key="1">
    <citation type="journal article" date="2010" name="Proc. Natl. Acad. Sci. U.S.A.">
        <title>Insights into evolution of multicellular fungi from the assembled chromosomes of the mushroom Coprinopsis cinerea (Coprinus cinereus).</title>
        <authorList>
            <person name="Stajich J.E."/>
            <person name="Wilke S.K."/>
            <person name="Ahren D."/>
            <person name="Au C.H."/>
            <person name="Birren B.W."/>
            <person name="Borodovsky M."/>
            <person name="Burns C."/>
            <person name="Canback B."/>
            <person name="Casselton L.A."/>
            <person name="Cheng C.K."/>
            <person name="Deng J."/>
            <person name="Dietrich F.S."/>
            <person name="Fargo D.C."/>
            <person name="Farman M.L."/>
            <person name="Gathman A.C."/>
            <person name="Goldberg J."/>
            <person name="Guigo R."/>
            <person name="Hoegger P.J."/>
            <person name="Hooker J.B."/>
            <person name="Huggins A."/>
            <person name="James T.Y."/>
            <person name="Kamada T."/>
            <person name="Kilaru S."/>
            <person name="Kodira C."/>
            <person name="Kues U."/>
            <person name="Kupfer D."/>
            <person name="Kwan H.S."/>
            <person name="Lomsadze A."/>
            <person name="Li W."/>
            <person name="Lilly W.W."/>
            <person name="Ma L.J."/>
            <person name="Mackey A.J."/>
            <person name="Manning G."/>
            <person name="Martin F."/>
            <person name="Muraguchi H."/>
            <person name="Natvig D.O."/>
            <person name="Palmerini H."/>
            <person name="Ramesh M.A."/>
            <person name="Rehmeyer C.J."/>
            <person name="Roe B.A."/>
            <person name="Shenoy N."/>
            <person name="Stanke M."/>
            <person name="Ter-Hovhannisyan V."/>
            <person name="Tunlid A."/>
            <person name="Velagapudi R."/>
            <person name="Vision T.J."/>
            <person name="Zeng Q."/>
            <person name="Zolan M.E."/>
            <person name="Pukkila P.J."/>
        </authorList>
    </citation>
    <scope>NUCLEOTIDE SEQUENCE [LARGE SCALE GENOMIC DNA]</scope>
    <source>
        <strain evidence="2">Okayama-7 / 130 / ATCC MYA-4618 / FGSC 9003</strain>
    </source>
</reference>
<dbReference type="Gene3D" id="3.40.50.720">
    <property type="entry name" value="NAD(P)-binding Rossmann-like Domain"/>
    <property type="match status" value="1"/>
</dbReference>
<organism evidence="1 2">
    <name type="scientific">Coprinopsis cinerea (strain Okayama-7 / 130 / ATCC MYA-4618 / FGSC 9003)</name>
    <name type="common">Inky cap fungus</name>
    <name type="synonym">Hormographiella aspergillata</name>
    <dbReference type="NCBI Taxonomy" id="240176"/>
    <lineage>
        <taxon>Eukaryota</taxon>
        <taxon>Fungi</taxon>
        <taxon>Dikarya</taxon>
        <taxon>Basidiomycota</taxon>
        <taxon>Agaricomycotina</taxon>
        <taxon>Agaricomycetes</taxon>
        <taxon>Agaricomycetidae</taxon>
        <taxon>Agaricales</taxon>
        <taxon>Agaricineae</taxon>
        <taxon>Psathyrellaceae</taxon>
        <taxon>Coprinopsis</taxon>
    </lineage>
</organism>
<dbReference type="InParanoid" id="A8P3B0"/>
<sequence>MTQIVSTSPTTAGSVDILILGAGWTSSFLIPLCMDRSLLYAATTRDGRDGTLKFVFDPESADLEPYRVLPDARTVLITFPITVAGGSVNLVKSYIQSRDDASRDQVAREAQFIQLGTSSVWDGGRRAKGASAPPKPVENKWYDRHSPIVLTDRAKEEEELLGLASEYGITVLNLVGLWGGSRSPKNWVGKVAPTKDALKAKGNIHLIHGVDVARSILAVHSNFAKARGQRWVVSDGRVYDWWSLASVWGGTPGDPSDKKEEDGDRGPYARWVRELMEEAGVRALPRNIEVLGRAIDSQEFWRTFELTPTKTLLGDGC</sequence>
<dbReference type="EMBL" id="AACS02000004">
    <property type="protein sequence ID" value="EAU83311.2"/>
    <property type="molecule type" value="Genomic_DNA"/>
</dbReference>
<evidence type="ECO:0000313" key="2">
    <source>
        <dbReference type="Proteomes" id="UP000001861"/>
    </source>
</evidence>
<dbReference type="eggNOG" id="ENOG502RXTJ">
    <property type="taxonomic scope" value="Eukaryota"/>
</dbReference>
<dbReference type="Proteomes" id="UP000001861">
    <property type="component" value="Unassembled WGS sequence"/>
</dbReference>
<dbReference type="HOGENOM" id="CLU_044092_0_0_1"/>
<dbReference type="STRING" id="240176.A8P3B0"/>
<keyword evidence="2" id="KW-1185">Reference proteome</keyword>
<comment type="caution">
    <text evidence="1">The sequence shown here is derived from an EMBL/GenBank/DDBJ whole genome shotgun (WGS) entry which is preliminary data.</text>
</comment>
<accession>A8P3B0</accession>
<evidence type="ECO:0000313" key="1">
    <source>
        <dbReference type="EMBL" id="EAU83311.2"/>
    </source>
</evidence>
<proteinExistence type="predicted"/>
<dbReference type="RefSeq" id="XP_001838510.2">
    <property type="nucleotide sequence ID" value="XM_001838458.2"/>
</dbReference>